<dbReference type="PANTHER" id="PTHR33938:SF15">
    <property type="entry name" value="FERULOYL ESTERASE B-RELATED"/>
    <property type="match status" value="1"/>
</dbReference>
<name>A0ABR1WY81_9PEZI</name>
<dbReference type="EMBL" id="JAQQWN010000004">
    <property type="protein sequence ID" value="KAK8088083.1"/>
    <property type="molecule type" value="Genomic_DNA"/>
</dbReference>
<dbReference type="EC" id="3.1.1.-" evidence="10"/>
<evidence type="ECO:0000256" key="8">
    <source>
        <dbReference type="ARBA" id="ARBA00023157"/>
    </source>
</evidence>
<sequence>MASLRLLAPMIGFLSHAAAAAAATAGSAAAATTATACASLSGRTFSNGTANVTLATDMPQGANLSTVGLAADGPPTNELPGFCRVALSIQTSPESAATAEVWLPQPDAWNARLLTVGNGGFAGSINYADVAWGLRKGFATTSTDTGHDTGHDPSSPGASWMLHYPERTIDWAHRALHLSVVAAKQVVAAYYRDDNHTTQAAAESESPSHYSYYAGCSTGGRQGLAALQRYPADFDGVLVGSAIPWQTHTSAWQTYAALLQYPASRSSFIPAGLWASLVAPAVLEQCDVALDGVADGIIMDPSRCAFRPEILLCGKTGGKTNTTVNTDCLTRDQVLNLKRLYRPWLTSDGQLINPGISPGGESGFASLMNSAEPLFGPEFYRNAVYNDSSWDWRTLSAADVAFADAVNPGGANAYDPDLRPFEARGGKVLHYHGYADPLIPSLNAAAWYDEVNYFYESVVGRAGDVDRFYRLFMVPGMGHCSGGAGAWALDGAGQGGFPLSANDSSHSLLYSLVDWVESAAGAATNISSAVNDPLKHPRRTTGNAPESIIGTKFVNDTPSLGVSFTRPICRWPQTAVYNGVGNVDDAASWSCPITGIY</sequence>
<dbReference type="SUPFAM" id="SSF53474">
    <property type="entry name" value="alpha/beta-Hydrolases"/>
    <property type="match status" value="2"/>
</dbReference>
<evidence type="ECO:0000256" key="10">
    <source>
        <dbReference type="RuleBase" id="RU361238"/>
    </source>
</evidence>
<keyword evidence="3" id="KW-0624">Polysaccharide degradation</keyword>
<evidence type="ECO:0000256" key="1">
    <source>
        <dbReference type="ARBA" id="ARBA00006249"/>
    </source>
</evidence>
<evidence type="ECO:0000313" key="11">
    <source>
        <dbReference type="EMBL" id="KAK8088083.1"/>
    </source>
</evidence>
<keyword evidence="6 10" id="KW-0378">Hydrolase</keyword>
<evidence type="ECO:0000256" key="5">
    <source>
        <dbReference type="ARBA" id="ARBA00022729"/>
    </source>
</evidence>
<evidence type="ECO:0000256" key="6">
    <source>
        <dbReference type="ARBA" id="ARBA00022801"/>
    </source>
</evidence>
<gene>
    <name evidence="11" type="ORF">PG997_003044</name>
</gene>
<reference evidence="11 12" key="1">
    <citation type="submission" date="2023-01" db="EMBL/GenBank/DDBJ databases">
        <title>Analysis of 21 Apiospora genomes using comparative genomics revels a genus with tremendous synthesis potential of carbohydrate active enzymes and secondary metabolites.</title>
        <authorList>
            <person name="Sorensen T."/>
        </authorList>
    </citation>
    <scope>NUCLEOTIDE SEQUENCE [LARGE SCALE GENOMIC DNA]</scope>
    <source>
        <strain evidence="11 12">CBS 114990</strain>
    </source>
</reference>
<dbReference type="InterPro" id="IPR011118">
    <property type="entry name" value="Tannase/feruloyl_esterase"/>
</dbReference>
<protein>
    <recommendedName>
        <fullName evidence="10">Carboxylic ester hydrolase</fullName>
        <ecNumber evidence="10">3.1.1.-</ecNumber>
    </recommendedName>
</protein>
<dbReference type="Proteomes" id="UP001433268">
    <property type="component" value="Unassembled WGS sequence"/>
</dbReference>
<evidence type="ECO:0000256" key="7">
    <source>
        <dbReference type="ARBA" id="ARBA00022837"/>
    </source>
</evidence>
<evidence type="ECO:0000256" key="2">
    <source>
        <dbReference type="ARBA" id="ARBA00022487"/>
    </source>
</evidence>
<comment type="caution">
    <text evidence="11">The sequence shown here is derived from an EMBL/GenBank/DDBJ whole genome shotgun (WGS) entry which is preliminary data.</text>
</comment>
<comment type="similarity">
    <text evidence="1 10">Belongs to the tannase family.</text>
</comment>
<comment type="catalytic activity">
    <reaction evidence="9">
        <text>feruloyl-polysaccharide + H2O = ferulate + polysaccharide.</text>
        <dbReference type="EC" id="3.1.1.73"/>
    </reaction>
</comment>
<feature type="chain" id="PRO_5044949917" description="Carboxylic ester hydrolase" evidence="10">
    <location>
        <begin position="23"/>
        <end position="597"/>
    </location>
</feature>
<evidence type="ECO:0000256" key="4">
    <source>
        <dbReference type="ARBA" id="ARBA00022723"/>
    </source>
</evidence>
<keyword evidence="12" id="KW-1185">Reference proteome</keyword>
<dbReference type="InterPro" id="IPR029058">
    <property type="entry name" value="AB_hydrolase_fold"/>
</dbReference>
<dbReference type="Pfam" id="PF07519">
    <property type="entry name" value="Tannase"/>
    <property type="match status" value="1"/>
</dbReference>
<keyword evidence="2" id="KW-0719">Serine esterase</keyword>
<evidence type="ECO:0000256" key="9">
    <source>
        <dbReference type="ARBA" id="ARBA00034075"/>
    </source>
</evidence>
<dbReference type="GeneID" id="92040419"/>
<keyword evidence="8" id="KW-1015">Disulfide bond</keyword>
<dbReference type="PANTHER" id="PTHR33938">
    <property type="entry name" value="FERULOYL ESTERASE B-RELATED"/>
    <property type="match status" value="1"/>
</dbReference>
<feature type="signal peptide" evidence="10">
    <location>
        <begin position="1"/>
        <end position="22"/>
    </location>
</feature>
<evidence type="ECO:0000313" key="12">
    <source>
        <dbReference type="Proteomes" id="UP001433268"/>
    </source>
</evidence>
<keyword evidence="4" id="KW-0479">Metal-binding</keyword>
<keyword evidence="3" id="KW-0119">Carbohydrate metabolism</keyword>
<accession>A0ABR1WY81</accession>
<keyword evidence="5 10" id="KW-0732">Signal</keyword>
<proteinExistence type="inferred from homology"/>
<evidence type="ECO:0000256" key="3">
    <source>
        <dbReference type="ARBA" id="ARBA00022651"/>
    </source>
</evidence>
<keyword evidence="7" id="KW-0106">Calcium</keyword>
<keyword evidence="3" id="KW-0858">Xylan degradation</keyword>
<organism evidence="11 12">
    <name type="scientific">Apiospora hydei</name>
    <dbReference type="NCBI Taxonomy" id="1337664"/>
    <lineage>
        <taxon>Eukaryota</taxon>
        <taxon>Fungi</taxon>
        <taxon>Dikarya</taxon>
        <taxon>Ascomycota</taxon>
        <taxon>Pezizomycotina</taxon>
        <taxon>Sordariomycetes</taxon>
        <taxon>Xylariomycetidae</taxon>
        <taxon>Amphisphaeriales</taxon>
        <taxon>Apiosporaceae</taxon>
        <taxon>Apiospora</taxon>
    </lineage>
</organism>
<dbReference type="RefSeq" id="XP_066670977.1">
    <property type="nucleotide sequence ID" value="XM_066807359.1"/>
</dbReference>